<evidence type="ECO:0000313" key="1">
    <source>
        <dbReference type="EMBL" id="KAI4334499.1"/>
    </source>
</evidence>
<proteinExistence type="predicted"/>
<dbReference type="Proteomes" id="UP000828941">
    <property type="component" value="Chromosome 7"/>
</dbReference>
<protein>
    <submittedName>
        <fullName evidence="1">Uncharacterized protein</fullName>
    </submittedName>
</protein>
<keyword evidence="2" id="KW-1185">Reference proteome</keyword>
<name>A0ACB9NDT0_BAUVA</name>
<reference evidence="1 2" key="1">
    <citation type="journal article" date="2022" name="DNA Res.">
        <title>Chromosomal-level genome assembly of the orchid tree Bauhinia variegata (Leguminosae; Cercidoideae) supports the allotetraploid origin hypothesis of Bauhinia.</title>
        <authorList>
            <person name="Zhong Y."/>
            <person name="Chen Y."/>
            <person name="Zheng D."/>
            <person name="Pang J."/>
            <person name="Liu Y."/>
            <person name="Luo S."/>
            <person name="Meng S."/>
            <person name="Qian L."/>
            <person name="Wei D."/>
            <person name="Dai S."/>
            <person name="Zhou R."/>
        </authorList>
    </citation>
    <scope>NUCLEOTIDE SEQUENCE [LARGE SCALE GENOMIC DNA]</scope>
    <source>
        <strain evidence="1">BV-YZ2020</strain>
    </source>
</reference>
<comment type="caution">
    <text evidence="1">The sequence shown here is derived from an EMBL/GenBank/DDBJ whole genome shotgun (WGS) entry which is preliminary data.</text>
</comment>
<sequence length="94" mass="10855">MQKALGFICEEISCTNCISIRMHFHNGRCRIKCWVVVTEDKTFALVLAPRVDSITMGHMKTGKGFHAFPRIPRVELNKETCHIRWKYISFSSVP</sequence>
<dbReference type="EMBL" id="CM039432">
    <property type="protein sequence ID" value="KAI4334499.1"/>
    <property type="molecule type" value="Genomic_DNA"/>
</dbReference>
<gene>
    <name evidence="1" type="ORF">L6164_019182</name>
</gene>
<evidence type="ECO:0000313" key="2">
    <source>
        <dbReference type="Proteomes" id="UP000828941"/>
    </source>
</evidence>
<organism evidence="1 2">
    <name type="scientific">Bauhinia variegata</name>
    <name type="common">Purple orchid tree</name>
    <name type="synonym">Phanera variegata</name>
    <dbReference type="NCBI Taxonomy" id="167791"/>
    <lineage>
        <taxon>Eukaryota</taxon>
        <taxon>Viridiplantae</taxon>
        <taxon>Streptophyta</taxon>
        <taxon>Embryophyta</taxon>
        <taxon>Tracheophyta</taxon>
        <taxon>Spermatophyta</taxon>
        <taxon>Magnoliopsida</taxon>
        <taxon>eudicotyledons</taxon>
        <taxon>Gunneridae</taxon>
        <taxon>Pentapetalae</taxon>
        <taxon>rosids</taxon>
        <taxon>fabids</taxon>
        <taxon>Fabales</taxon>
        <taxon>Fabaceae</taxon>
        <taxon>Cercidoideae</taxon>
        <taxon>Cercideae</taxon>
        <taxon>Bauhiniinae</taxon>
        <taxon>Bauhinia</taxon>
    </lineage>
</organism>
<accession>A0ACB9NDT0</accession>